<gene>
    <name evidence="1" type="ORF">SMSRO_SF014910</name>
</gene>
<accession>A0A2P6FDV4</accession>
<dbReference type="RefSeq" id="WP_040093691.1">
    <property type="nucleotide sequence ID" value="NZ_CM020866.1"/>
</dbReference>
<keyword evidence="2" id="KW-1185">Reference proteome</keyword>
<organism evidence="1 2">
    <name type="scientific">Spiroplasma poulsonii</name>
    <dbReference type="NCBI Taxonomy" id="2138"/>
    <lineage>
        <taxon>Bacteria</taxon>
        <taxon>Bacillati</taxon>
        <taxon>Mycoplasmatota</taxon>
        <taxon>Mollicutes</taxon>
        <taxon>Entomoplasmatales</taxon>
        <taxon>Spiroplasmataceae</taxon>
        <taxon>Spiroplasma</taxon>
    </lineage>
</organism>
<name>A0A2P6FDV4_9MOLU</name>
<comment type="caution">
    <text evidence="1">The sequence shown here is derived from an EMBL/GenBank/DDBJ whole genome shotgun (WGS) entry which is preliminary data.</text>
</comment>
<dbReference type="EMBL" id="JTLV02000001">
    <property type="protein sequence ID" value="PQM31646.1"/>
    <property type="molecule type" value="Genomic_DNA"/>
</dbReference>
<reference evidence="1 2" key="1">
    <citation type="journal article" date="2015" name="MBio">
        <title>Genome sequence of the Drosophila melanogaster male-killing Spiroplasma strain MSRO endosymbiont.</title>
        <authorList>
            <person name="Paredes J.C."/>
            <person name="Herren J.K."/>
            <person name="Schupfer F."/>
            <person name="Marin R."/>
            <person name="Claverol S."/>
            <person name="Kuo C.H."/>
            <person name="Lemaitre B."/>
            <person name="Beven L."/>
        </authorList>
    </citation>
    <scope>NUCLEOTIDE SEQUENCE [LARGE SCALE GENOMIC DNA]</scope>
    <source>
        <strain evidence="1 2">MSRO</strain>
    </source>
</reference>
<sequence length="103" mass="12124">MAITKGELKKTTLAQQPVHKQDKLFNKKINTFTLEKLIRHNHHGKVEPANKMIEEYYARREHDIETAKKQTVGEFITFGWVNMIISLKQPKTNNRKKQNLLLI</sequence>
<dbReference type="OrthoDB" id="390383at2"/>
<dbReference type="Proteomes" id="UP000031565">
    <property type="component" value="Unassembled WGS sequence"/>
</dbReference>
<proteinExistence type="predicted"/>
<protein>
    <submittedName>
        <fullName evidence="1">Uncharacterized protein</fullName>
    </submittedName>
</protein>
<dbReference type="STRING" id="2138.SMSRO_v1c14150"/>
<dbReference type="AlphaFoldDB" id="A0A2P6FDV4"/>
<evidence type="ECO:0000313" key="2">
    <source>
        <dbReference type="Proteomes" id="UP000031565"/>
    </source>
</evidence>
<evidence type="ECO:0000313" key="1">
    <source>
        <dbReference type="EMBL" id="PQM31646.1"/>
    </source>
</evidence>